<protein>
    <submittedName>
        <fullName evidence="2">Uncharacterized protein</fullName>
    </submittedName>
</protein>
<keyword evidence="3" id="KW-1185">Reference proteome</keyword>
<dbReference type="AlphaFoldDB" id="A0A409YUU6"/>
<reference evidence="2 3" key="1">
    <citation type="journal article" date="2018" name="Evol. Lett.">
        <title>Horizontal gene cluster transfer increased hallucinogenic mushroom diversity.</title>
        <authorList>
            <person name="Reynolds H.T."/>
            <person name="Vijayakumar V."/>
            <person name="Gluck-Thaler E."/>
            <person name="Korotkin H.B."/>
            <person name="Matheny P.B."/>
            <person name="Slot J.C."/>
        </authorList>
    </citation>
    <scope>NUCLEOTIDE SEQUENCE [LARGE SCALE GENOMIC DNA]</scope>
    <source>
        <strain evidence="2 3">SRW20</strain>
    </source>
</reference>
<dbReference type="Proteomes" id="UP000284706">
    <property type="component" value="Unassembled WGS sequence"/>
</dbReference>
<dbReference type="EMBL" id="NHYE01000247">
    <property type="protein sequence ID" value="PPR06772.1"/>
    <property type="molecule type" value="Genomic_DNA"/>
</dbReference>
<dbReference type="InParanoid" id="A0A409YUU6"/>
<gene>
    <name evidence="2" type="ORF">CVT26_003923</name>
</gene>
<organism evidence="2 3">
    <name type="scientific">Gymnopilus dilepis</name>
    <dbReference type="NCBI Taxonomy" id="231916"/>
    <lineage>
        <taxon>Eukaryota</taxon>
        <taxon>Fungi</taxon>
        <taxon>Dikarya</taxon>
        <taxon>Basidiomycota</taxon>
        <taxon>Agaricomycotina</taxon>
        <taxon>Agaricomycetes</taxon>
        <taxon>Agaricomycetidae</taxon>
        <taxon>Agaricales</taxon>
        <taxon>Agaricineae</taxon>
        <taxon>Hymenogastraceae</taxon>
        <taxon>Gymnopilus</taxon>
    </lineage>
</organism>
<sequence length="104" mass="11243">MVQAQLDQSEEEARKEGPTTKAQEWGDGGKENVDSGYRLQLYITIAKKSTRVGEHVPLFPQIDMRQALCCVHGVPIGLSGAEFVLQTASFDEAQGGGFGKKSTS</sequence>
<evidence type="ECO:0000256" key="1">
    <source>
        <dbReference type="SAM" id="MobiDB-lite"/>
    </source>
</evidence>
<proteinExistence type="predicted"/>
<comment type="caution">
    <text evidence="2">The sequence shown here is derived from an EMBL/GenBank/DDBJ whole genome shotgun (WGS) entry which is preliminary data.</text>
</comment>
<feature type="region of interest" description="Disordered" evidence="1">
    <location>
        <begin position="1"/>
        <end position="33"/>
    </location>
</feature>
<evidence type="ECO:0000313" key="3">
    <source>
        <dbReference type="Proteomes" id="UP000284706"/>
    </source>
</evidence>
<evidence type="ECO:0000313" key="2">
    <source>
        <dbReference type="EMBL" id="PPR06772.1"/>
    </source>
</evidence>
<accession>A0A409YUU6</accession>
<name>A0A409YUU6_9AGAR</name>